<protein>
    <submittedName>
        <fullName evidence="1">Uncharacterized protein</fullName>
    </submittedName>
</protein>
<reference evidence="1 2" key="1">
    <citation type="journal article" date="2001" name="Science">
        <title>The genome of the natural genetic engineer Agrobacterium tumefaciens C58.</title>
        <authorList>
            <person name="Wood D.W."/>
            <person name="Setubal J.C."/>
            <person name="Kaul R."/>
            <person name="Monks D.E."/>
            <person name="Kitajima J.P."/>
            <person name="Okura V.K."/>
            <person name="Zhou Y."/>
            <person name="Chen L."/>
            <person name="Wood G.E."/>
            <person name="Almeida N.F.Jr."/>
            <person name="Woo L."/>
            <person name="Chen Y."/>
            <person name="Paulsen I.T."/>
            <person name="Eisen J.A."/>
            <person name="Karp P.D."/>
            <person name="Bovee D.Sr."/>
            <person name="Chapman P."/>
            <person name="Clendenning J."/>
            <person name="Deatherage G."/>
            <person name="Gillet W."/>
            <person name="Grant C."/>
            <person name="Kutyavin T."/>
            <person name="Levy R."/>
            <person name="Li M.J."/>
            <person name="McClelland E."/>
            <person name="Palmieri A."/>
            <person name="Raymond C."/>
            <person name="Rouse G."/>
            <person name="Saenphimmachak C."/>
            <person name="Wu Z."/>
            <person name="Romero P."/>
            <person name="Gordon D."/>
            <person name="Zhang S."/>
            <person name="Yoo H."/>
            <person name="Tao Y."/>
            <person name="Biddle P."/>
            <person name="Jung M."/>
            <person name="Krespan W."/>
            <person name="Perry M."/>
            <person name="Gordon-Kamm B."/>
            <person name="Liao L."/>
            <person name="Kim S."/>
            <person name="Hendrick C."/>
            <person name="Zhao Z.Y."/>
            <person name="Dolan M."/>
            <person name="Chumley F."/>
            <person name="Tingey S.V."/>
            <person name="Tomb J.F."/>
            <person name="Gordon M.P."/>
            <person name="Olson M.V."/>
            <person name="Nester E.W."/>
        </authorList>
    </citation>
    <scope>NUCLEOTIDE SEQUENCE [LARGE SCALE GENOMIC DNA]</scope>
    <source>
        <strain evidence="2">C58 / ATCC 33970</strain>
    </source>
</reference>
<dbReference type="EnsemblBacteria" id="AAL45905">
    <property type="protein sequence ID" value="AAL45905"/>
    <property type="gene ID" value="Atu5216"/>
</dbReference>
<dbReference type="PIR" id="AC3186">
    <property type="entry name" value="AC3186"/>
</dbReference>
<reference evidence="1 2" key="2">
    <citation type="journal article" date="2001" name="Science">
        <title>Genome sequence of the plant pathogen and biotechnology agent Agrobacterium tumefaciens C58.</title>
        <authorList>
            <person name="Goodner B."/>
            <person name="Hinkle G."/>
            <person name="Gattung S."/>
            <person name="Miller N."/>
            <person name="Blanchard M."/>
            <person name="Qurollo B."/>
            <person name="Goldman B.S."/>
            <person name="Cao Y."/>
            <person name="Askenazi M."/>
            <person name="Halling C."/>
            <person name="Mullin L."/>
            <person name="Houmiel K."/>
            <person name="Gordon J."/>
            <person name="Vaudin M."/>
            <person name="Iartchouk O."/>
            <person name="Epp A."/>
            <person name="Liu F."/>
            <person name="Wollam C."/>
            <person name="Allinger M."/>
            <person name="Doughty D."/>
            <person name="Scott C."/>
            <person name="Lappas C."/>
            <person name="Markelz B."/>
            <person name="Flanagan C."/>
            <person name="Crowell C."/>
            <person name="Gurson J."/>
            <person name="Lomo C."/>
            <person name="Sear C."/>
            <person name="Strub G."/>
            <person name="Cielo C."/>
            <person name="Slater S."/>
        </authorList>
    </citation>
    <scope>NUCLEOTIDE SEQUENCE [LARGE SCALE GENOMIC DNA]</scope>
    <source>
        <strain evidence="2">C58 / ATCC 33970</strain>
    </source>
</reference>
<evidence type="ECO:0000313" key="1">
    <source>
        <dbReference type="EMBL" id="AAL45905.1"/>
    </source>
</evidence>
<keyword evidence="2" id="KW-1185">Reference proteome</keyword>
<geneLocation type="plasmid" evidence="1 2">
    <name>At</name>
</geneLocation>
<gene>
    <name evidence="1" type="ordered locus">Atu5216</name>
</gene>
<accession>Q8UKA7</accession>
<dbReference type="BioCyc" id="AGRO:ATU5216-MONOMER"/>
<dbReference type="KEGG" id="atu:Atu5216"/>
<dbReference type="HOGENOM" id="CLU_2679466_0_0_5"/>
<dbReference type="Proteomes" id="UP000000813">
    <property type="component" value="Plasmid At"/>
</dbReference>
<proteinExistence type="predicted"/>
<evidence type="ECO:0000313" key="2">
    <source>
        <dbReference type="Proteomes" id="UP000000813"/>
    </source>
</evidence>
<dbReference type="AlphaFoldDB" id="Q8UKA7"/>
<keyword evidence="1" id="KW-0614">Plasmid</keyword>
<sequence length="74" mass="7693">MTAHQEQGHGGRALIASPLANIALIPQADASASLRWHASDSARIFVMQTMSTSPLSNGGSIAAAIAATLRPNRR</sequence>
<organism evidence="1 2">
    <name type="scientific">Agrobacterium fabrum (strain C58 / ATCC 33970)</name>
    <name type="common">Agrobacterium tumefaciens (strain C58)</name>
    <dbReference type="NCBI Taxonomy" id="176299"/>
    <lineage>
        <taxon>Bacteria</taxon>
        <taxon>Pseudomonadati</taxon>
        <taxon>Pseudomonadota</taxon>
        <taxon>Alphaproteobacteria</taxon>
        <taxon>Hyphomicrobiales</taxon>
        <taxon>Rhizobiaceae</taxon>
        <taxon>Rhizobium/Agrobacterium group</taxon>
        <taxon>Agrobacterium</taxon>
        <taxon>Agrobacterium tumefaciens complex</taxon>
    </lineage>
</organism>
<name>Q8UKA7_AGRFC</name>
<dbReference type="EMBL" id="AE007872">
    <property type="protein sequence ID" value="AAL45905.1"/>
    <property type="molecule type" value="Genomic_DNA"/>
</dbReference>